<dbReference type="InterPro" id="IPR036084">
    <property type="entry name" value="Ser_inhib-like_sf"/>
</dbReference>
<feature type="domain" description="TIL" evidence="2">
    <location>
        <begin position="176"/>
        <end position="228"/>
    </location>
</feature>
<dbReference type="Gene3D" id="2.10.25.10">
    <property type="entry name" value="Laminin"/>
    <property type="match status" value="1"/>
</dbReference>
<dbReference type="CDD" id="cd19941">
    <property type="entry name" value="TIL"/>
    <property type="match status" value="1"/>
</dbReference>
<dbReference type="AlphaFoldDB" id="A0A1S3IU73"/>
<proteinExistence type="predicted"/>
<dbReference type="Proteomes" id="UP000085678">
    <property type="component" value="Unplaced"/>
</dbReference>
<gene>
    <name evidence="4" type="primary">LOC106167386</name>
</gene>
<dbReference type="RefSeq" id="XP_013401623.1">
    <property type="nucleotide sequence ID" value="XM_013546169.1"/>
</dbReference>
<accession>A0A1S3IU73</accession>
<keyword evidence="1" id="KW-0732">Signal</keyword>
<evidence type="ECO:0000313" key="4">
    <source>
        <dbReference type="RefSeq" id="XP_013401623.1"/>
    </source>
</evidence>
<dbReference type="InParanoid" id="A0A1S3IU73"/>
<protein>
    <submittedName>
        <fullName evidence="4">Zonadhesin-like</fullName>
    </submittedName>
</protein>
<feature type="chain" id="PRO_5010230072" evidence="1">
    <location>
        <begin position="22"/>
        <end position="240"/>
    </location>
</feature>
<organism evidence="3 4">
    <name type="scientific">Lingula anatina</name>
    <name type="common">Brachiopod</name>
    <name type="synonym">Lingula unguis</name>
    <dbReference type="NCBI Taxonomy" id="7574"/>
    <lineage>
        <taxon>Eukaryota</taxon>
        <taxon>Metazoa</taxon>
        <taxon>Spiralia</taxon>
        <taxon>Lophotrochozoa</taxon>
        <taxon>Brachiopoda</taxon>
        <taxon>Linguliformea</taxon>
        <taxon>Lingulata</taxon>
        <taxon>Lingulida</taxon>
        <taxon>Linguloidea</taxon>
        <taxon>Lingulidae</taxon>
        <taxon>Lingula</taxon>
    </lineage>
</organism>
<dbReference type="InterPro" id="IPR002919">
    <property type="entry name" value="TIL_dom"/>
</dbReference>
<reference evidence="4" key="1">
    <citation type="submission" date="2025-08" db="UniProtKB">
        <authorList>
            <consortium name="RefSeq"/>
        </authorList>
    </citation>
    <scope>IDENTIFICATION</scope>
    <source>
        <tissue evidence="4">Gonads</tissue>
    </source>
</reference>
<keyword evidence="3" id="KW-1185">Reference proteome</keyword>
<dbReference type="Pfam" id="PF01826">
    <property type="entry name" value="TIL"/>
    <property type="match status" value="1"/>
</dbReference>
<dbReference type="OrthoDB" id="7695409at2759"/>
<dbReference type="SUPFAM" id="SSF57567">
    <property type="entry name" value="Serine protease inhibitors"/>
    <property type="match status" value="1"/>
</dbReference>
<feature type="signal peptide" evidence="1">
    <location>
        <begin position="1"/>
        <end position="21"/>
    </location>
</feature>
<dbReference type="KEGG" id="lak:106167386"/>
<name>A0A1S3IU73_LINAN</name>
<evidence type="ECO:0000313" key="3">
    <source>
        <dbReference type="Proteomes" id="UP000085678"/>
    </source>
</evidence>
<dbReference type="GeneID" id="106167386"/>
<evidence type="ECO:0000256" key="1">
    <source>
        <dbReference type="SAM" id="SignalP"/>
    </source>
</evidence>
<evidence type="ECO:0000259" key="2">
    <source>
        <dbReference type="Pfam" id="PF01826"/>
    </source>
</evidence>
<sequence>MVAYVGLTLVLVISLLSAGEAQRDRCRHCRPGQSCTKLYRRCYDTCQLKQCLPHQQCKDSNVFGAYCMTIRKCSNMNCEPHEMCVEFPDGPTCVRNPCYLKLCQPGMKCVVNGEIGTCELDLGPDATEPTPTTTPTCSDLGCPDGYVCREVAIQCIRAPCPSPMAQCVPVPTPPTCTGGRVFQTCASACPRTCTNPRPICTKQCVQRCACPRDIPYVHKDQCIDAEQCLMELASRYYRTS</sequence>